<dbReference type="InterPro" id="IPR039420">
    <property type="entry name" value="WalR-like"/>
</dbReference>
<dbReference type="Gene3D" id="1.10.10.10">
    <property type="entry name" value="Winged helix-like DNA-binding domain superfamily/Winged helix DNA-binding domain"/>
    <property type="match status" value="1"/>
</dbReference>
<evidence type="ECO:0000256" key="4">
    <source>
        <dbReference type="ARBA" id="ARBA00023163"/>
    </source>
</evidence>
<sequence length="226" mass="25930">MKILIVEDDNDIAEILAGELSVWGYDIVCVKDFNNVLDEFKAEKPELVLMDIILPYFNGFYWCQKIREISKVPLMFISSKSEDIDIVQAMQFGGDDYIVKPINIQIVRAKIVALLRRSYDFAEETDYLAFGNIKLLLSAAKLEFMGKAAELTRTELMILETLFKDKGAVSKRDKIMDKCWQEENFIDDNTLAVNMTRLRKKLAEIGLDGFIQTKKGIGYFLNNKLS</sequence>
<dbReference type="CDD" id="cd00383">
    <property type="entry name" value="trans_reg_C"/>
    <property type="match status" value="1"/>
</dbReference>
<dbReference type="InterPro" id="IPR011006">
    <property type="entry name" value="CheY-like_superfamily"/>
</dbReference>
<evidence type="ECO:0000313" key="11">
    <source>
        <dbReference type="Proteomes" id="UP000018227"/>
    </source>
</evidence>
<proteinExistence type="predicted"/>
<evidence type="ECO:0000259" key="8">
    <source>
        <dbReference type="PROSITE" id="PS50110"/>
    </source>
</evidence>
<evidence type="ECO:0000256" key="2">
    <source>
        <dbReference type="ARBA" id="ARBA00023015"/>
    </source>
</evidence>
<feature type="domain" description="OmpR/PhoB-type" evidence="9">
    <location>
        <begin position="125"/>
        <end position="223"/>
    </location>
</feature>
<feature type="modified residue" description="4-aspartylphosphate" evidence="6">
    <location>
        <position position="51"/>
    </location>
</feature>
<dbReference type="Gene3D" id="3.40.50.2300">
    <property type="match status" value="1"/>
</dbReference>
<dbReference type="SUPFAM" id="SSF52172">
    <property type="entry name" value="CheY-like"/>
    <property type="match status" value="1"/>
</dbReference>
<organism evidence="10 11">
    <name type="scientific">Catonella morbi ATCC 51271</name>
    <dbReference type="NCBI Taxonomy" id="592026"/>
    <lineage>
        <taxon>Bacteria</taxon>
        <taxon>Bacillati</taxon>
        <taxon>Bacillota</taxon>
        <taxon>Clostridia</taxon>
        <taxon>Lachnospirales</taxon>
        <taxon>Lachnospiraceae</taxon>
        <taxon>Catonella</taxon>
    </lineage>
</organism>
<evidence type="ECO:0000256" key="1">
    <source>
        <dbReference type="ARBA" id="ARBA00018672"/>
    </source>
</evidence>
<dbReference type="PANTHER" id="PTHR48111">
    <property type="entry name" value="REGULATOR OF RPOS"/>
    <property type="match status" value="1"/>
</dbReference>
<comment type="function">
    <text evidence="5">May play the central regulatory role in sporulation. It may be an element of the effector pathway responsible for the activation of sporulation genes in response to nutritional stress. Spo0A may act in concert with spo0H (a sigma factor) to control the expression of some genes that are critical to the sporulation process.</text>
</comment>
<dbReference type="SMART" id="SM00862">
    <property type="entry name" value="Trans_reg_C"/>
    <property type="match status" value="1"/>
</dbReference>
<reference evidence="10 11" key="1">
    <citation type="submission" date="2013-06" db="EMBL/GenBank/DDBJ databases">
        <authorList>
            <person name="Weinstock G."/>
            <person name="Sodergren E."/>
            <person name="Clifton S."/>
            <person name="Fulton L."/>
            <person name="Fulton B."/>
            <person name="Courtney L."/>
            <person name="Fronick C."/>
            <person name="Harrison M."/>
            <person name="Strong C."/>
            <person name="Farmer C."/>
            <person name="Delahaunty K."/>
            <person name="Markovic C."/>
            <person name="Hall O."/>
            <person name="Minx P."/>
            <person name="Tomlinson C."/>
            <person name="Mitreva M."/>
            <person name="Nelson J."/>
            <person name="Hou S."/>
            <person name="Wollam A."/>
            <person name="Pepin K.H."/>
            <person name="Johnson M."/>
            <person name="Bhonagiri V."/>
            <person name="Nash W.E."/>
            <person name="Warren W."/>
            <person name="Chinwalla A."/>
            <person name="Mardis E.R."/>
            <person name="Wilson R.K."/>
        </authorList>
    </citation>
    <scope>NUCLEOTIDE SEQUENCE [LARGE SCALE GENOMIC DNA]</scope>
    <source>
        <strain evidence="10 11">ATCC 51271</strain>
    </source>
</reference>
<dbReference type="Pfam" id="PF00486">
    <property type="entry name" value="Trans_reg_C"/>
    <property type="match status" value="1"/>
</dbReference>
<dbReference type="SUPFAM" id="SSF46894">
    <property type="entry name" value="C-terminal effector domain of the bipartite response regulators"/>
    <property type="match status" value="1"/>
</dbReference>
<keyword evidence="6" id="KW-0597">Phosphoprotein</keyword>
<dbReference type="Proteomes" id="UP000018227">
    <property type="component" value="Unassembled WGS sequence"/>
</dbReference>
<dbReference type="PROSITE" id="PS51755">
    <property type="entry name" value="OMPR_PHOB"/>
    <property type="match status" value="1"/>
</dbReference>
<comment type="caution">
    <text evidence="10">The sequence shown here is derived from an EMBL/GenBank/DDBJ whole genome shotgun (WGS) entry which is preliminary data.</text>
</comment>
<dbReference type="GO" id="GO:0000156">
    <property type="term" value="F:phosphorelay response regulator activity"/>
    <property type="evidence" value="ECO:0007669"/>
    <property type="project" value="TreeGrafter"/>
</dbReference>
<dbReference type="InterPro" id="IPR016032">
    <property type="entry name" value="Sig_transdc_resp-reg_C-effctor"/>
</dbReference>
<evidence type="ECO:0000313" key="10">
    <source>
        <dbReference type="EMBL" id="ESL04492.1"/>
    </source>
</evidence>
<accession>V2Y8R0</accession>
<dbReference type="PANTHER" id="PTHR48111:SF43">
    <property type="entry name" value="STAGE 0 SPORULATION PROTEIN A HOMOLOG"/>
    <property type="match status" value="1"/>
</dbReference>
<dbReference type="Pfam" id="PF00072">
    <property type="entry name" value="Response_reg"/>
    <property type="match status" value="1"/>
</dbReference>
<dbReference type="STRING" id="592026.GCWU0000282_000206"/>
<dbReference type="InterPro" id="IPR001789">
    <property type="entry name" value="Sig_transdc_resp-reg_receiver"/>
</dbReference>
<dbReference type="RefSeq" id="WP_023353110.1">
    <property type="nucleotide sequence ID" value="NZ_KI535366.1"/>
</dbReference>
<dbReference type="OrthoDB" id="9790442at2"/>
<dbReference type="SMART" id="SM00448">
    <property type="entry name" value="REC"/>
    <property type="match status" value="1"/>
</dbReference>
<dbReference type="GO" id="GO:0032993">
    <property type="term" value="C:protein-DNA complex"/>
    <property type="evidence" value="ECO:0007669"/>
    <property type="project" value="TreeGrafter"/>
</dbReference>
<dbReference type="PROSITE" id="PS50110">
    <property type="entry name" value="RESPONSE_REGULATORY"/>
    <property type="match status" value="1"/>
</dbReference>
<keyword evidence="11" id="KW-1185">Reference proteome</keyword>
<keyword evidence="3 7" id="KW-0238">DNA-binding</keyword>
<dbReference type="GO" id="GO:0005829">
    <property type="term" value="C:cytosol"/>
    <property type="evidence" value="ECO:0007669"/>
    <property type="project" value="TreeGrafter"/>
</dbReference>
<dbReference type="InterPro" id="IPR001867">
    <property type="entry name" value="OmpR/PhoB-type_DNA-bd"/>
</dbReference>
<dbReference type="HOGENOM" id="CLU_000445_30_3_9"/>
<name>V2Y8R0_9FIRM</name>
<evidence type="ECO:0000256" key="3">
    <source>
        <dbReference type="ARBA" id="ARBA00023125"/>
    </source>
</evidence>
<dbReference type="AlphaFoldDB" id="V2Y8R0"/>
<dbReference type="GO" id="GO:0000976">
    <property type="term" value="F:transcription cis-regulatory region binding"/>
    <property type="evidence" value="ECO:0007669"/>
    <property type="project" value="TreeGrafter"/>
</dbReference>
<evidence type="ECO:0000256" key="5">
    <source>
        <dbReference type="ARBA" id="ARBA00024867"/>
    </source>
</evidence>
<dbReference type="EMBL" id="ACIL03000003">
    <property type="protein sequence ID" value="ESL04492.1"/>
    <property type="molecule type" value="Genomic_DNA"/>
</dbReference>
<dbReference type="eggNOG" id="COG0745">
    <property type="taxonomic scope" value="Bacteria"/>
</dbReference>
<evidence type="ECO:0000256" key="7">
    <source>
        <dbReference type="PROSITE-ProRule" id="PRU01091"/>
    </source>
</evidence>
<gene>
    <name evidence="10" type="ORF">GCWU0000282_000206</name>
</gene>
<dbReference type="GO" id="GO:0006355">
    <property type="term" value="P:regulation of DNA-templated transcription"/>
    <property type="evidence" value="ECO:0007669"/>
    <property type="project" value="InterPro"/>
</dbReference>
<protein>
    <recommendedName>
        <fullName evidence="1">Stage 0 sporulation protein A homolog</fullName>
    </recommendedName>
</protein>
<feature type="DNA-binding region" description="OmpR/PhoB-type" evidence="7">
    <location>
        <begin position="125"/>
        <end position="223"/>
    </location>
</feature>
<feature type="domain" description="Response regulatory" evidence="8">
    <location>
        <begin position="2"/>
        <end position="115"/>
    </location>
</feature>
<evidence type="ECO:0000256" key="6">
    <source>
        <dbReference type="PROSITE-ProRule" id="PRU00169"/>
    </source>
</evidence>
<evidence type="ECO:0000259" key="9">
    <source>
        <dbReference type="PROSITE" id="PS51755"/>
    </source>
</evidence>
<dbReference type="InterPro" id="IPR036388">
    <property type="entry name" value="WH-like_DNA-bd_sf"/>
</dbReference>
<keyword evidence="4" id="KW-0804">Transcription</keyword>
<keyword evidence="2" id="KW-0805">Transcription regulation</keyword>